<feature type="chain" id="PRO_5019557404" description="WG repeat-containing protein" evidence="1">
    <location>
        <begin position="23"/>
        <end position="178"/>
    </location>
</feature>
<proteinExistence type="predicted"/>
<gene>
    <name evidence="2" type="ORF">DW888_06440</name>
</gene>
<evidence type="ECO:0000256" key="1">
    <source>
        <dbReference type="SAM" id="SignalP"/>
    </source>
</evidence>
<evidence type="ECO:0008006" key="4">
    <source>
        <dbReference type="Google" id="ProtNLM"/>
    </source>
</evidence>
<keyword evidence="1" id="KW-0732">Signal</keyword>
<organism evidence="2 3">
    <name type="scientific">Bacteroides nordii</name>
    <dbReference type="NCBI Taxonomy" id="291645"/>
    <lineage>
        <taxon>Bacteria</taxon>
        <taxon>Pseudomonadati</taxon>
        <taxon>Bacteroidota</taxon>
        <taxon>Bacteroidia</taxon>
        <taxon>Bacteroidales</taxon>
        <taxon>Bacteroidaceae</taxon>
        <taxon>Bacteroides</taxon>
    </lineage>
</organism>
<feature type="signal peptide" evidence="1">
    <location>
        <begin position="1"/>
        <end position="22"/>
    </location>
</feature>
<name>A0A413VUI0_9BACE</name>
<accession>A0A413VUI0</accession>
<evidence type="ECO:0000313" key="3">
    <source>
        <dbReference type="Proteomes" id="UP000284379"/>
    </source>
</evidence>
<protein>
    <recommendedName>
        <fullName evidence="4">WG repeat-containing protein</fullName>
    </recommendedName>
</protein>
<dbReference type="EMBL" id="QSGO01000003">
    <property type="protein sequence ID" value="RHB37174.1"/>
    <property type="molecule type" value="Genomic_DNA"/>
</dbReference>
<sequence length="178" mass="21175">MKINFLILFVAFFFLSYFDAVAQKGYVDEINQVNNEGQKEGFWKENVNEHFRTETYYHKGKKNGIYKMFNTVRNELVSMGEYKNDIETGIWYIFGDYGHLLMMQSDFQKNTYQIPLEHHAQGICPYRCYSISFHPNGNKKSEGVLLWDESADSDFVFEYGEWKYYDESGELTKIKEFK</sequence>
<reference evidence="2 3" key="1">
    <citation type="submission" date="2018-08" db="EMBL/GenBank/DDBJ databases">
        <title>A genome reference for cultivated species of the human gut microbiota.</title>
        <authorList>
            <person name="Zou Y."/>
            <person name="Xue W."/>
            <person name="Luo G."/>
        </authorList>
    </citation>
    <scope>NUCLEOTIDE SEQUENCE [LARGE SCALE GENOMIC DNA]</scope>
    <source>
        <strain evidence="2 3">AM40-30BH</strain>
    </source>
</reference>
<dbReference type="Proteomes" id="UP000284379">
    <property type="component" value="Unassembled WGS sequence"/>
</dbReference>
<dbReference type="AlphaFoldDB" id="A0A413VUI0"/>
<evidence type="ECO:0000313" key="2">
    <source>
        <dbReference type="EMBL" id="RHB37174.1"/>
    </source>
</evidence>
<dbReference type="RefSeq" id="WP_002558792.1">
    <property type="nucleotide sequence ID" value="NZ_CABJFV010000003.1"/>
</dbReference>
<comment type="caution">
    <text evidence="2">The sequence shown here is derived from an EMBL/GenBank/DDBJ whole genome shotgun (WGS) entry which is preliminary data.</text>
</comment>